<dbReference type="Proteomes" id="UP000462760">
    <property type="component" value="Unassembled WGS sequence"/>
</dbReference>
<organism evidence="1 2">
    <name type="scientific">Anaerosalibacter bizertensis</name>
    <dbReference type="NCBI Taxonomy" id="932217"/>
    <lineage>
        <taxon>Bacteria</taxon>
        <taxon>Bacillati</taxon>
        <taxon>Bacillota</taxon>
        <taxon>Tissierellia</taxon>
        <taxon>Tissierellales</taxon>
        <taxon>Sporanaerobacteraceae</taxon>
        <taxon>Anaerosalibacter</taxon>
    </lineage>
</organism>
<evidence type="ECO:0000313" key="2">
    <source>
        <dbReference type="Proteomes" id="UP000462760"/>
    </source>
</evidence>
<proteinExistence type="predicted"/>
<dbReference type="OrthoDB" id="9789943at2"/>
<sequence length="371" mass="43549">MLWFYILILIFTFLLNKLTIKYGFKGIEYYRKISKTNVEIGEEFKITMIVENRKPLPVTFLKVTEHFPDSFQYKFKANPIQTSGYLYHDTNMFLMPYQRIKRTYTMMGRERGVHILRNASLSVGDFLGSNTEYREIEYLQELVVLPKSLNIAESLVAYGDYNGDISVKRWIIDDPLMTIGIREYTGREPQKYIHWNSSLRYGKLMVKNFDFTTDNNVMLILNIESSKPFWADINKESIEESISLSRGVIEEFEKEKVPYGFATNSQINGFNYGESLIYPGIGTTHLDYILETLGRVSYNIHYSFEELIEKQMRKNEKHTTYIVITPKVLSSYIEPVKRLNKMANRLVLISLDCENLDLLDDSIIKYVREKE</sequence>
<dbReference type="EMBL" id="VULR01000008">
    <property type="protein sequence ID" value="MSS43476.1"/>
    <property type="molecule type" value="Genomic_DNA"/>
</dbReference>
<protein>
    <submittedName>
        <fullName evidence="1">DUF58 domain-containing protein</fullName>
    </submittedName>
</protein>
<evidence type="ECO:0000313" key="1">
    <source>
        <dbReference type="EMBL" id="MSS43476.1"/>
    </source>
</evidence>
<comment type="caution">
    <text evidence="1">The sequence shown here is derived from an EMBL/GenBank/DDBJ whole genome shotgun (WGS) entry which is preliminary data.</text>
</comment>
<dbReference type="PANTHER" id="PTHR34351">
    <property type="entry name" value="SLR1927 PROTEIN-RELATED"/>
    <property type="match status" value="1"/>
</dbReference>
<reference evidence="1 2" key="1">
    <citation type="submission" date="2019-08" db="EMBL/GenBank/DDBJ databases">
        <title>In-depth cultivation of the pig gut microbiome towards novel bacterial diversity and tailored functional studies.</title>
        <authorList>
            <person name="Wylensek D."/>
            <person name="Hitch T.C.A."/>
            <person name="Clavel T."/>
        </authorList>
    </citation>
    <scope>NUCLEOTIDE SEQUENCE [LARGE SCALE GENOMIC DNA]</scope>
    <source>
        <strain evidence="1 2">Med78-601-WT-4W-RMD-3</strain>
    </source>
</reference>
<accession>A0A844FHQ3</accession>
<dbReference type="PANTHER" id="PTHR34351:SF2">
    <property type="entry name" value="DUF58 DOMAIN-CONTAINING PROTEIN"/>
    <property type="match status" value="1"/>
</dbReference>
<gene>
    <name evidence="1" type="ORF">FYJ27_07005</name>
</gene>
<name>A0A844FHQ3_9FIRM</name>
<dbReference type="RefSeq" id="WP_154484159.1">
    <property type="nucleotide sequence ID" value="NZ_VULR01000008.1"/>
</dbReference>
<dbReference type="AlphaFoldDB" id="A0A844FHQ3"/>